<sequence>NNKNNKFKELNKILDQAEVDGCYAGSTVRHAMMTKLREEGVSLEEVNNFTGHAPGTGTTTGSVADIVITVVTLVLELFG</sequence>
<gene>
    <name evidence="1" type="ORF">EZS28_040586</name>
</gene>
<reference evidence="1 2" key="1">
    <citation type="submission" date="2019-03" db="EMBL/GenBank/DDBJ databases">
        <title>Single cell metagenomics reveals metabolic interactions within the superorganism composed of flagellate Streblomastix strix and complex community of Bacteroidetes bacteria on its surface.</title>
        <authorList>
            <person name="Treitli S.C."/>
            <person name="Kolisko M."/>
            <person name="Husnik F."/>
            <person name="Keeling P."/>
            <person name="Hampl V."/>
        </authorList>
    </citation>
    <scope>NUCLEOTIDE SEQUENCE [LARGE SCALE GENOMIC DNA]</scope>
    <source>
        <strain evidence="1">ST1C</strain>
    </source>
</reference>
<proteinExistence type="predicted"/>
<evidence type="ECO:0000313" key="1">
    <source>
        <dbReference type="EMBL" id="KAA6363886.1"/>
    </source>
</evidence>
<dbReference type="AlphaFoldDB" id="A0A5J4TZL7"/>
<dbReference type="OrthoDB" id="7699712at2759"/>
<name>A0A5J4TZL7_9EUKA</name>
<protein>
    <submittedName>
        <fullName evidence="1">Uncharacterized protein</fullName>
    </submittedName>
</protein>
<dbReference type="Proteomes" id="UP000324800">
    <property type="component" value="Unassembled WGS sequence"/>
</dbReference>
<accession>A0A5J4TZL7</accession>
<comment type="caution">
    <text evidence="1">The sequence shown here is derived from an EMBL/GenBank/DDBJ whole genome shotgun (WGS) entry which is preliminary data.</text>
</comment>
<organism evidence="1 2">
    <name type="scientific">Streblomastix strix</name>
    <dbReference type="NCBI Taxonomy" id="222440"/>
    <lineage>
        <taxon>Eukaryota</taxon>
        <taxon>Metamonada</taxon>
        <taxon>Preaxostyla</taxon>
        <taxon>Oxymonadida</taxon>
        <taxon>Streblomastigidae</taxon>
        <taxon>Streblomastix</taxon>
    </lineage>
</organism>
<feature type="non-terminal residue" evidence="1">
    <location>
        <position position="1"/>
    </location>
</feature>
<dbReference type="EMBL" id="SNRW01022358">
    <property type="protein sequence ID" value="KAA6363886.1"/>
    <property type="molecule type" value="Genomic_DNA"/>
</dbReference>
<evidence type="ECO:0000313" key="2">
    <source>
        <dbReference type="Proteomes" id="UP000324800"/>
    </source>
</evidence>